<dbReference type="InterPro" id="IPR036291">
    <property type="entry name" value="NAD(P)-bd_dom_sf"/>
</dbReference>
<feature type="domain" description="D-isomer specific 2-hydroxyacid dehydrogenase NAD-binding" evidence="1">
    <location>
        <begin position="1"/>
        <end position="43"/>
    </location>
</feature>
<evidence type="ECO:0000313" key="2">
    <source>
        <dbReference type="EMBL" id="GBM75035.1"/>
    </source>
</evidence>
<evidence type="ECO:0000313" key="3">
    <source>
        <dbReference type="EMBL" id="GBM75108.1"/>
    </source>
</evidence>
<proteinExistence type="predicted"/>
<comment type="caution">
    <text evidence="5">The sequence shown here is derived from an EMBL/GenBank/DDBJ whole genome shotgun (WGS) entry which is preliminary data.</text>
</comment>
<dbReference type="Pfam" id="PF02826">
    <property type="entry name" value="2-Hacid_dh_C"/>
    <property type="match status" value="1"/>
</dbReference>
<dbReference type="OrthoDB" id="6429068at2759"/>
<evidence type="ECO:0000259" key="1">
    <source>
        <dbReference type="Pfam" id="PF02826"/>
    </source>
</evidence>
<feature type="non-terminal residue" evidence="5">
    <location>
        <position position="43"/>
    </location>
</feature>
<keyword evidence="6" id="KW-1185">Reference proteome</keyword>
<dbReference type="EMBL" id="BGPR01185276">
    <property type="protein sequence ID" value="GBM75108.1"/>
    <property type="molecule type" value="Genomic_DNA"/>
</dbReference>
<evidence type="ECO:0000313" key="5">
    <source>
        <dbReference type="EMBL" id="GBM75146.1"/>
    </source>
</evidence>
<dbReference type="InterPro" id="IPR006140">
    <property type="entry name" value="D-isomer_DH_NAD-bd"/>
</dbReference>
<dbReference type="EMBL" id="BGPR01185282">
    <property type="protein sequence ID" value="GBM75123.1"/>
    <property type="molecule type" value="Genomic_DNA"/>
</dbReference>
<dbReference type="Proteomes" id="UP000499080">
    <property type="component" value="Unassembled WGS sequence"/>
</dbReference>
<name>A0A4Y2IDP1_ARAVE</name>
<dbReference type="GO" id="GO:0051287">
    <property type="term" value="F:NAD binding"/>
    <property type="evidence" value="ECO:0007669"/>
    <property type="project" value="InterPro"/>
</dbReference>
<dbReference type="SUPFAM" id="SSF51735">
    <property type="entry name" value="NAD(P)-binding Rossmann-fold domains"/>
    <property type="match status" value="1"/>
</dbReference>
<accession>A0A4Y2IDP1</accession>
<dbReference type="AlphaFoldDB" id="A0A4Y2IDP1"/>
<sequence length="43" mass="4713">GGVVNQEDLYDALKNKKIRAAGLDVMVPEPLPKDHPLTTLENI</sequence>
<organism evidence="5 6">
    <name type="scientific">Araneus ventricosus</name>
    <name type="common">Orbweaver spider</name>
    <name type="synonym">Epeira ventricosa</name>
    <dbReference type="NCBI Taxonomy" id="182803"/>
    <lineage>
        <taxon>Eukaryota</taxon>
        <taxon>Metazoa</taxon>
        <taxon>Ecdysozoa</taxon>
        <taxon>Arthropoda</taxon>
        <taxon>Chelicerata</taxon>
        <taxon>Arachnida</taxon>
        <taxon>Araneae</taxon>
        <taxon>Araneomorphae</taxon>
        <taxon>Entelegynae</taxon>
        <taxon>Araneoidea</taxon>
        <taxon>Araneidae</taxon>
        <taxon>Araneus</taxon>
    </lineage>
</organism>
<evidence type="ECO:0000313" key="4">
    <source>
        <dbReference type="EMBL" id="GBM75123.1"/>
    </source>
</evidence>
<gene>
    <name evidence="4" type="ORF">AVEN_132909_1</name>
    <name evidence="5" type="ORF">AVEN_161946_1</name>
    <name evidence="2" type="ORF">AVEN_251283_1</name>
    <name evidence="3" type="ORF">AVEN_93089_1</name>
</gene>
<dbReference type="EMBL" id="BGPR01185290">
    <property type="protein sequence ID" value="GBM75146.1"/>
    <property type="molecule type" value="Genomic_DNA"/>
</dbReference>
<feature type="non-terminal residue" evidence="5">
    <location>
        <position position="1"/>
    </location>
</feature>
<evidence type="ECO:0000313" key="6">
    <source>
        <dbReference type="Proteomes" id="UP000499080"/>
    </source>
</evidence>
<protein>
    <recommendedName>
        <fullName evidence="1">D-isomer specific 2-hydroxyacid dehydrogenase NAD-binding domain-containing protein</fullName>
    </recommendedName>
</protein>
<dbReference type="Gene3D" id="3.40.50.720">
    <property type="entry name" value="NAD(P)-binding Rossmann-like Domain"/>
    <property type="match status" value="1"/>
</dbReference>
<reference evidence="5 6" key="1">
    <citation type="journal article" date="2019" name="Sci. Rep.">
        <title>Orb-weaving spider Araneus ventricosus genome elucidates the spidroin gene catalogue.</title>
        <authorList>
            <person name="Kono N."/>
            <person name="Nakamura H."/>
            <person name="Ohtoshi R."/>
            <person name="Moran D.A.P."/>
            <person name="Shinohara A."/>
            <person name="Yoshida Y."/>
            <person name="Fujiwara M."/>
            <person name="Mori M."/>
            <person name="Tomita M."/>
            <person name="Arakawa K."/>
        </authorList>
    </citation>
    <scope>NUCLEOTIDE SEQUENCE [LARGE SCALE GENOMIC DNA]</scope>
</reference>
<dbReference type="EMBL" id="BGPR01185253">
    <property type="protein sequence ID" value="GBM75035.1"/>
    <property type="molecule type" value="Genomic_DNA"/>
</dbReference>